<proteinExistence type="predicted"/>
<protein>
    <submittedName>
        <fullName evidence="1">Uncharacterized protein</fullName>
    </submittedName>
</protein>
<organism evidence="1 2">
    <name type="scientific">Septoria linicola</name>
    <dbReference type="NCBI Taxonomy" id="215465"/>
    <lineage>
        <taxon>Eukaryota</taxon>
        <taxon>Fungi</taxon>
        <taxon>Dikarya</taxon>
        <taxon>Ascomycota</taxon>
        <taxon>Pezizomycotina</taxon>
        <taxon>Dothideomycetes</taxon>
        <taxon>Dothideomycetidae</taxon>
        <taxon>Mycosphaerellales</taxon>
        <taxon>Mycosphaerellaceae</taxon>
        <taxon>Septoria</taxon>
    </lineage>
</organism>
<accession>A0A9Q9B1Z6</accession>
<dbReference type="AlphaFoldDB" id="A0A9Q9B1Z6"/>
<evidence type="ECO:0000313" key="1">
    <source>
        <dbReference type="EMBL" id="USW55962.1"/>
    </source>
</evidence>
<gene>
    <name evidence="1" type="ORF">Slin15195_G092810</name>
</gene>
<reference evidence="1" key="1">
    <citation type="submission" date="2022-06" db="EMBL/GenBank/DDBJ databases">
        <title>Complete genome sequences of two strains of the flax pathogen Septoria linicola.</title>
        <authorList>
            <person name="Lapalu N."/>
            <person name="Simon A."/>
            <person name="Demenou B."/>
            <person name="Paumier D."/>
            <person name="Guillot M.-P."/>
            <person name="Gout L."/>
            <person name="Valade R."/>
        </authorList>
    </citation>
    <scope>NUCLEOTIDE SEQUENCE</scope>
    <source>
        <strain evidence="1">SE15195</strain>
    </source>
</reference>
<dbReference type="Proteomes" id="UP001056384">
    <property type="component" value="Chromosome 8"/>
</dbReference>
<dbReference type="EMBL" id="CP099425">
    <property type="protein sequence ID" value="USW55962.1"/>
    <property type="molecule type" value="Genomic_DNA"/>
</dbReference>
<sequence>MFELRQSLREHGTATDGQALGEWARATVLALHLFGAHVRRPDEDRAGHLTLVHLNAAHHIFRESRKQGPPESVHDCMLHEAYIIRTSINCLYQPSISFPIDYVRQLVDQHENDLRAFGVIPSLRIRPWIGIIGTDMVDTMYRLSWLAHRVSLDESDSQKAADIAAWLELWQVPEVEGGGADEGAIEYARGTGRAYWHSCSLLCRLLRPYGSGYNDAEFLTHHKQEGMAVVDLLSRKHPMSLAVTSPRLVLSLTLDSEHELHHRKATLQRLADALGYEITLRVARMLDNLYDRAISRSGLPDMRGLMEFITSQNLFL</sequence>
<keyword evidence="2" id="KW-1185">Reference proteome</keyword>
<evidence type="ECO:0000313" key="2">
    <source>
        <dbReference type="Proteomes" id="UP001056384"/>
    </source>
</evidence>
<name>A0A9Q9B1Z6_9PEZI</name>